<feature type="compositionally biased region" description="Polar residues" evidence="5">
    <location>
        <begin position="273"/>
        <end position="282"/>
    </location>
</feature>
<feature type="transmembrane region" description="Helical" evidence="6">
    <location>
        <begin position="85"/>
        <end position="103"/>
    </location>
</feature>
<feature type="transmembrane region" description="Helical" evidence="6">
    <location>
        <begin position="329"/>
        <end position="350"/>
    </location>
</feature>
<dbReference type="KEGG" id="ela:UCREL1_7971"/>
<evidence type="ECO:0000313" key="9">
    <source>
        <dbReference type="Proteomes" id="UP000012174"/>
    </source>
</evidence>
<keyword evidence="2 6" id="KW-0812">Transmembrane</keyword>
<feature type="domain" description="G-protein coupled receptors family 2 profile 2" evidence="7">
    <location>
        <begin position="4"/>
        <end position="189"/>
    </location>
</feature>
<evidence type="ECO:0000256" key="6">
    <source>
        <dbReference type="SAM" id="Phobius"/>
    </source>
</evidence>
<dbReference type="GO" id="GO:0005886">
    <property type="term" value="C:plasma membrane"/>
    <property type="evidence" value="ECO:0007669"/>
    <property type="project" value="TreeGrafter"/>
</dbReference>
<dbReference type="GO" id="GO:0004930">
    <property type="term" value="F:G protein-coupled receptor activity"/>
    <property type="evidence" value="ECO:0007669"/>
    <property type="project" value="TreeGrafter"/>
</dbReference>
<proteinExistence type="predicted"/>
<dbReference type="GO" id="GO:0007166">
    <property type="term" value="P:cell surface receptor signaling pathway"/>
    <property type="evidence" value="ECO:0007669"/>
    <property type="project" value="InterPro"/>
</dbReference>
<dbReference type="eggNOG" id="ENOG502QTGV">
    <property type="taxonomic scope" value="Eukaryota"/>
</dbReference>
<dbReference type="PANTHER" id="PTHR23112">
    <property type="entry name" value="G PROTEIN-COUPLED RECEPTOR 157-RELATED"/>
    <property type="match status" value="1"/>
</dbReference>
<dbReference type="HOGENOM" id="CLU_024810_0_1_1"/>
<dbReference type="Pfam" id="PF05462">
    <property type="entry name" value="Dicty_CAR"/>
    <property type="match status" value="1"/>
</dbReference>
<feature type="region of interest" description="Disordered" evidence="5">
    <location>
        <begin position="261"/>
        <end position="282"/>
    </location>
</feature>
<evidence type="ECO:0000256" key="2">
    <source>
        <dbReference type="ARBA" id="ARBA00022692"/>
    </source>
</evidence>
<dbReference type="InterPro" id="IPR017981">
    <property type="entry name" value="GPCR_2-like_7TM"/>
</dbReference>
<dbReference type="Proteomes" id="UP000012174">
    <property type="component" value="Unassembled WGS sequence"/>
</dbReference>
<organism evidence="8 9">
    <name type="scientific">Eutypa lata (strain UCR-EL1)</name>
    <name type="common">Grapevine dieback disease fungus</name>
    <name type="synonym">Eutypa armeniacae</name>
    <dbReference type="NCBI Taxonomy" id="1287681"/>
    <lineage>
        <taxon>Eukaryota</taxon>
        <taxon>Fungi</taxon>
        <taxon>Dikarya</taxon>
        <taxon>Ascomycota</taxon>
        <taxon>Pezizomycotina</taxon>
        <taxon>Sordariomycetes</taxon>
        <taxon>Xylariomycetidae</taxon>
        <taxon>Xylariales</taxon>
        <taxon>Diatrypaceae</taxon>
        <taxon>Eutypa</taxon>
    </lineage>
</organism>
<protein>
    <submittedName>
        <fullName evidence="8">Putative g-protein coupled receptor protein</fullName>
    </submittedName>
</protein>
<gene>
    <name evidence="8" type="ORF">UCREL1_7971</name>
</gene>
<reference evidence="9" key="1">
    <citation type="journal article" date="2013" name="Genome Announc.">
        <title>Draft genome sequence of the grapevine dieback fungus Eutypa lata UCR-EL1.</title>
        <authorList>
            <person name="Blanco-Ulate B."/>
            <person name="Rolshausen P.E."/>
            <person name="Cantu D."/>
        </authorList>
    </citation>
    <scope>NUCLEOTIDE SEQUENCE [LARGE SCALE GENOMIC DNA]</scope>
    <source>
        <strain evidence="9">UCR-EL1</strain>
    </source>
</reference>
<dbReference type="PROSITE" id="PS50261">
    <property type="entry name" value="G_PROTEIN_RECEP_F2_4"/>
    <property type="match status" value="1"/>
</dbReference>
<feature type="region of interest" description="Disordered" evidence="5">
    <location>
        <begin position="430"/>
        <end position="463"/>
    </location>
</feature>
<dbReference type="PANTHER" id="PTHR23112:SF0">
    <property type="entry name" value="TRANSMEMBRANE PROTEIN 116"/>
    <property type="match status" value="1"/>
</dbReference>
<feature type="compositionally biased region" description="Basic and acidic residues" evidence="5">
    <location>
        <begin position="261"/>
        <end position="272"/>
    </location>
</feature>
<evidence type="ECO:0000256" key="4">
    <source>
        <dbReference type="ARBA" id="ARBA00023136"/>
    </source>
</evidence>
<keyword evidence="9" id="KW-1185">Reference proteome</keyword>
<keyword evidence="8" id="KW-0675">Receptor</keyword>
<accession>M7SL28</accession>
<evidence type="ECO:0000259" key="7">
    <source>
        <dbReference type="PROSITE" id="PS50261"/>
    </source>
</evidence>
<dbReference type="Gene3D" id="1.20.1070.10">
    <property type="entry name" value="Rhodopsin 7-helix transmembrane proteins"/>
    <property type="match status" value="1"/>
</dbReference>
<dbReference type="OMA" id="CQAQSFM"/>
<evidence type="ECO:0000256" key="5">
    <source>
        <dbReference type="SAM" id="MobiDB-lite"/>
    </source>
</evidence>
<dbReference type="AlphaFoldDB" id="M7SL28"/>
<keyword evidence="4 6" id="KW-0472">Membrane</keyword>
<dbReference type="GO" id="GO:0007189">
    <property type="term" value="P:adenylate cyclase-activating G protein-coupled receptor signaling pathway"/>
    <property type="evidence" value="ECO:0007669"/>
    <property type="project" value="TreeGrafter"/>
</dbReference>
<feature type="transmembrane region" description="Helical" evidence="6">
    <location>
        <begin position="12"/>
        <end position="29"/>
    </location>
</feature>
<feature type="transmembrane region" description="Helical" evidence="6">
    <location>
        <begin position="162"/>
        <end position="185"/>
    </location>
</feature>
<evidence type="ECO:0000256" key="3">
    <source>
        <dbReference type="ARBA" id="ARBA00022989"/>
    </source>
</evidence>
<sequence length="514" mass="56938">MRVIITLERIGASLSITGSILVFIAYALSKRLRSVPNTFIVFASIANLGASIACLIGDSGMTAQQGHLCQAQAFMFELFMQSDPWWSFAMAVNVYMVFFFSANPRRFLDYWWAYCIICYGVPLIPALWLLLLRSEDGGRVYGDATIWCWIASDWKSLRILTYYLPIWVCIVLSICIYFAVGCYVFRLRNNLRNLSLSNPSHDAPARERESGEKDIFTRGAVMGSINTEVIQVTTMTTQNTPAATPGDSSISSRINWFEGPPDDRECGRDDMPRSSSSPINTPYQTVTHITADPAPQQQKVRRSTLPRRIRRGFWQWCARFGRMDPVKLAYLRTSFIFAISVLVTWTPSSINRVHDVWRAGDNASRPPSFGLNLASAVVLPLQGVWNAVIFFSTSTTALRDEFRARADAFRGLPRGHQAASAARCERERAVELERRNGNPGVRHDDDNRSSSGESSNARGICGVGAGASGTAHKAREDSISDLSSVVVGSSVLGHVNTTTSSTMRVIRGGSLTEL</sequence>
<evidence type="ECO:0000256" key="1">
    <source>
        <dbReference type="ARBA" id="ARBA00004141"/>
    </source>
</evidence>
<name>M7SL28_EUTLA</name>
<feature type="transmembrane region" description="Helical" evidence="6">
    <location>
        <begin position="110"/>
        <end position="131"/>
    </location>
</feature>
<dbReference type="SUPFAM" id="SSF81321">
    <property type="entry name" value="Family A G protein-coupled receptor-like"/>
    <property type="match status" value="1"/>
</dbReference>
<keyword evidence="3 6" id="KW-1133">Transmembrane helix</keyword>
<dbReference type="OrthoDB" id="18453at2759"/>
<comment type="subcellular location">
    <subcellularLocation>
        <location evidence="1">Membrane</location>
        <topology evidence="1">Multi-pass membrane protein</topology>
    </subcellularLocation>
</comment>
<evidence type="ECO:0000313" key="8">
    <source>
        <dbReference type="EMBL" id="EMR65058.1"/>
    </source>
</evidence>
<dbReference type="EMBL" id="KB706950">
    <property type="protein sequence ID" value="EMR65058.1"/>
    <property type="molecule type" value="Genomic_DNA"/>
</dbReference>
<feature type="transmembrane region" description="Helical" evidence="6">
    <location>
        <begin position="370"/>
        <end position="391"/>
    </location>
</feature>
<feature type="compositionally biased region" description="Basic and acidic residues" evidence="5">
    <location>
        <begin position="430"/>
        <end position="448"/>
    </location>
</feature>